<dbReference type="KEGG" id="mlz:F6J85_07350"/>
<feature type="domain" description="Response regulatory" evidence="3">
    <location>
        <begin position="6"/>
        <end position="119"/>
    </location>
</feature>
<dbReference type="SMART" id="SM00448">
    <property type="entry name" value="REC"/>
    <property type="match status" value="1"/>
</dbReference>
<evidence type="ECO:0000313" key="5">
    <source>
        <dbReference type="Proteomes" id="UP000325516"/>
    </source>
</evidence>
<dbReference type="GO" id="GO:0000160">
    <property type="term" value="P:phosphorelay signal transduction system"/>
    <property type="evidence" value="ECO:0007669"/>
    <property type="project" value="InterPro"/>
</dbReference>
<keyword evidence="1 2" id="KW-0597">Phosphoprotein</keyword>
<dbReference type="EMBL" id="CP044232">
    <property type="protein sequence ID" value="QEW02936.1"/>
    <property type="molecule type" value="Genomic_DNA"/>
</dbReference>
<reference evidence="5" key="1">
    <citation type="submission" date="2019-09" db="EMBL/GenBank/DDBJ databases">
        <title>Mumia zhuanghuii sp. nov. isolated from the intestinal contents of plateau pika (Ochotona curzoniae) in the Qinghai-Tibet plateau of China.</title>
        <authorList>
            <person name="Tian Z."/>
        </authorList>
    </citation>
    <scope>NUCLEOTIDE SEQUENCE [LARGE SCALE GENOMIC DNA]</scope>
    <source>
        <strain evidence="5">L-031</strain>
    </source>
</reference>
<dbReference type="InterPro" id="IPR011006">
    <property type="entry name" value="CheY-like_superfamily"/>
</dbReference>
<evidence type="ECO:0000259" key="3">
    <source>
        <dbReference type="PROSITE" id="PS50110"/>
    </source>
</evidence>
<dbReference type="Gene3D" id="3.40.50.2300">
    <property type="match status" value="1"/>
</dbReference>
<organism evidence="4 5">
    <name type="scientific">Microbacterium lushaniae</name>
    <dbReference type="NCBI Taxonomy" id="2614639"/>
    <lineage>
        <taxon>Bacteria</taxon>
        <taxon>Bacillati</taxon>
        <taxon>Actinomycetota</taxon>
        <taxon>Actinomycetes</taxon>
        <taxon>Micrococcales</taxon>
        <taxon>Microbacteriaceae</taxon>
        <taxon>Microbacterium</taxon>
    </lineage>
</organism>
<dbReference type="SUPFAM" id="SSF52172">
    <property type="entry name" value="CheY-like"/>
    <property type="match status" value="1"/>
</dbReference>
<dbReference type="InterPro" id="IPR050595">
    <property type="entry name" value="Bact_response_regulator"/>
</dbReference>
<protein>
    <submittedName>
        <fullName evidence="4">Response regulator</fullName>
    </submittedName>
</protein>
<proteinExistence type="predicted"/>
<dbReference type="RefSeq" id="WP_150924450.1">
    <property type="nucleotide sequence ID" value="NZ_CP044232.1"/>
</dbReference>
<name>A0A5J6L3J2_9MICO</name>
<dbReference type="AlphaFoldDB" id="A0A5J6L3J2"/>
<evidence type="ECO:0000313" key="4">
    <source>
        <dbReference type="EMBL" id="QEW02936.1"/>
    </source>
</evidence>
<evidence type="ECO:0000256" key="1">
    <source>
        <dbReference type="ARBA" id="ARBA00022553"/>
    </source>
</evidence>
<feature type="modified residue" description="4-aspartylphosphate" evidence="2">
    <location>
        <position position="55"/>
    </location>
</feature>
<evidence type="ECO:0000256" key="2">
    <source>
        <dbReference type="PROSITE-ProRule" id="PRU00169"/>
    </source>
</evidence>
<dbReference type="PANTHER" id="PTHR44591">
    <property type="entry name" value="STRESS RESPONSE REGULATOR PROTEIN 1"/>
    <property type="match status" value="1"/>
</dbReference>
<gene>
    <name evidence="4" type="ORF">F6J85_07350</name>
</gene>
<accession>A0A5J6L3J2</accession>
<keyword evidence="5" id="KW-1185">Reference proteome</keyword>
<dbReference type="Proteomes" id="UP000325516">
    <property type="component" value="Chromosome"/>
</dbReference>
<dbReference type="CDD" id="cd17574">
    <property type="entry name" value="REC_OmpR"/>
    <property type="match status" value="1"/>
</dbReference>
<dbReference type="InterPro" id="IPR001789">
    <property type="entry name" value="Sig_transdc_resp-reg_receiver"/>
</dbReference>
<sequence length="122" mass="13467">MPHARVAVVIEDDADIRSLISTVLTGSGFDVHTASAGLDGIELVRELSPAVTTLDVSMPGIDGYETARRIRAFSDTRILMVTARADDGDMRRGREAGADDYIAKPFRPRDLRARIEELLRRE</sequence>
<dbReference type="Pfam" id="PF00072">
    <property type="entry name" value="Response_reg"/>
    <property type="match status" value="1"/>
</dbReference>
<dbReference type="PANTHER" id="PTHR44591:SF3">
    <property type="entry name" value="RESPONSE REGULATORY DOMAIN-CONTAINING PROTEIN"/>
    <property type="match status" value="1"/>
</dbReference>
<dbReference type="PROSITE" id="PS50110">
    <property type="entry name" value="RESPONSE_REGULATORY"/>
    <property type="match status" value="1"/>
</dbReference>